<dbReference type="KEGG" id="dalk:DSCA_26610"/>
<dbReference type="EMBL" id="AP021874">
    <property type="protein sequence ID" value="BBO68731.1"/>
    <property type="molecule type" value="Genomic_DNA"/>
</dbReference>
<keyword evidence="1" id="KW-1133">Transmembrane helix</keyword>
<keyword evidence="1" id="KW-0812">Transmembrane</keyword>
<evidence type="ECO:0000256" key="1">
    <source>
        <dbReference type="SAM" id="Phobius"/>
    </source>
</evidence>
<dbReference type="RefSeq" id="WP_155316853.1">
    <property type="nucleotide sequence ID" value="NZ_AP021874.1"/>
</dbReference>
<protein>
    <submittedName>
        <fullName evidence="2">Uncharacterized protein</fullName>
    </submittedName>
</protein>
<evidence type="ECO:0000313" key="2">
    <source>
        <dbReference type="EMBL" id="BBO68731.1"/>
    </source>
</evidence>
<accession>A0A5K7YP92</accession>
<dbReference type="AlphaFoldDB" id="A0A5K7YP92"/>
<evidence type="ECO:0000313" key="3">
    <source>
        <dbReference type="Proteomes" id="UP000427906"/>
    </source>
</evidence>
<proteinExistence type="predicted"/>
<gene>
    <name evidence="2" type="ORF">DSCA_26610</name>
</gene>
<organism evidence="2 3">
    <name type="scientific">Desulfosarcina alkanivorans</name>
    <dbReference type="NCBI Taxonomy" id="571177"/>
    <lineage>
        <taxon>Bacteria</taxon>
        <taxon>Pseudomonadati</taxon>
        <taxon>Thermodesulfobacteriota</taxon>
        <taxon>Desulfobacteria</taxon>
        <taxon>Desulfobacterales</taxon>
        <taxon>Desulfosarcinaceae</taxon>
        <taxon>Desulfosarcina</taxon>
    </lineage>
</organism>
<sequence>MKKNLYAYGCIVLLSVAVVLTGGIDQTTKDALKVRHILRTIERQPPRSDPGELAARVTEKELNAYIAYRLAREERPFIDTLEIDLMDGNHVGGRLTFDARRLNLDTLLGTELVFDFKGILDTRDGAARLDFISLQLNGQPVKPQVLDFVIGTAALVYGMESGGSGDWYELPKGIKRIMVNKAVAVLYY</sequence>
<keyword evidence="1" id="KW-0472">Membrane</keyword>
<name>A0A5K7YP92_9BACT</name>
<dbReference type="OrthoDB" id="9863853at2"/>
<feature type="transmembrane region" description="Helical" evidence="1">
    <location>
        <begin position="6"/>
        <end position="24"/>
    </location>
</feature>
<reference evidence="2 3" key="1">
    <citation type="submission" date="2019-11" db="EMBL/GenBank/DDBJ databases">
        <title>Comparative genomics of hydrocarbon-degrading Desulfosarcina strains.</title>
        <authorList>
            <person name="Watanabe M."/>
            <person name="Kojima H."/>
            <person name="Fukui M."/>
        </authorList>
    </citation>
    <scope>NUCLEOTIDE SEQUENCE [LARGE SCALE GENOMIC DNA]</scope>
    <source>
        <strain evidence="2 3">PL12</strain>
    </source>
</reference>
<dbReference type="Proteomes" id="UP000427906">
    <property type="component" value="Chromosome"/>
</dbReference>
<keyword evidence="3" id="KW-1185">Reference proteome</keyword>